<dbReference type="Gene3D" id="3.30.110.40">
    <property type="entry name" value="TusA-like domain"/>
    <property type="match status" value="1"/>
</dbReference>
<dbReference type="Proteomes" id="UP000482155">
    <property type="component" value="Unassembled WGS sequence"/>
</dbReference>
<dbReference type="Pfam" id="PF10006">
    <property type="entry name" value="DUF2249"/>
    <property type="match status" value="1"/>
</dbReference>
<dbReference type="InterPro" id="IPR018720">
    <property type="entry name" value="DUF2249"/>
</dbReference>
<name>A0A6B3SN09_9BURK</name>
<dbReference type="SUPFAM" id="SSF64307">
    <property type="entry name" value="SirA-like"/>
    <property type="match status" value="1"/>
</dbReference>
<sequence length="76" mass="9002">MEARIIELNVCGLEPPEPMERVLDALSRLAPQDSLRMLIDREPVPLYRILRQNRYRHDTTARDDGLYEILIRLEQD</sequence>
<organism evidence="2 3">
    <name type="scientific">Noviherbaspirillum galbum</name>
    <dbReference type="NCBI Taxonomy" id="2709383"/>
    <lineage>
        <taxon>Bacteria</taxon>
        <taxon>Pseudomonadati</taxon>
        <taxon>Pseudomonadota</taxon>
        <taxon>Betaproteobacteria</taxon>
        <taxon>Burkholderiales</taxon>
        <taxon>Oxalobacteraceae</taxon>
        <taxon>Noviherbaspirillum</taxon>
    </lineage>
</organism>
<dbReference type="InterPro" id="IPR036868">
    <property type="entry name" value="TusA-like_sf"/>
</dbReference>
<proteinExistence type="predicted"/>
<evidence type="ECO:0000313" key="2">
    <source>
        <dbReference type="EMBL" id="NEX62270.1"/>
    </source>
</evidence>
<dbReference type="RefSeq" id="WP_163964344.1">
    <property type="nucleotide sequence ID" value="NZ_JAAIVB010000047.1"/>
</dbReference>
<protein>
    <submittedName>
        <fullName evidence="2">DUF2249 domain-containing protein</fullName>
    </submittedName>
</protein>
<comment type="caution">
    <text evidence="2">The sequence shown here is derived from an EMBL/GenBank/DDBJ whole genome shotgun (WGS) entry which is preliminary data.</text>
</comment>
<feature type="domain" description="DUF2249" evidence="1">
    <location>
        <begin position="7"/>
        <end position="72"/>
    </location>
</feature>
<dbReference type="EMBL" id="JAAIVB010000047">
    <property type="protein sequence ID" value="NEX62270.1"/>
    <property type="molecule type" value="Genomic_DNA"/>
</dbReference>
<gene>
    <name evidence="2" type="ORF">G3574_14370</name>
</gene>
<reference evidence="2 3" key="1">
    <citation type="submission" date="2020-02" db="EMBL/GenBank/DDBJ databases">
        <authorList>
            <person name="Kim M.K."/>
        </authorList>
    </citation>
    <scope>NUCLEOTIDE SEQUENCE [LARGE SCALE GENOMIC DNA]</scope>
    <source>
        <strain evidence="2 3">17J57-3</strain>
    </source>
</reference>
<dbReference type="AlphaFoldDB" id="A0A6B3SN09"/>
<accession>A0A6B3SN09</accession>
<evidence type="ECO:0000259" key="1">
    <source>
        <dbReference type="Pfam" id="PF10006"/>
    </source>
</evidence>
<keyword evidence="3" id="KW-1185">Reference proteome</keyword>
<evidence type="ECO:0000313" key="3">
    <source>
        <dbReference type="Proteomes" id="UP000482155"/>
    </source>
</evidence>